<keyword evidence="4 8" id="KW-0378">Hydrolase</keyword>
<evidence type="ECO:0000256" key="5">
    <source>
        <dbReference type="ARBA" id="ARBA00022842"/>
    </source>
</evidence>
<feature type="domain" description="Nudix hydrolase" evidence="7">
    <location>
        <begin position="52"/>
        <end position="183"/>
    </location>
</feature>
<dbReference type="InterPro" id="IPR000086">
    <property type="entry name" value="NUDIX_hydrolase_dom"/>
</dbReference>
<dbReference type="PROSITE" id="PS00893">
    <property type="entry name" value="NUDIX_BOX"/>
    <property type="match status" value="1"/>
</dbReference>
<dbReference type="Pfam" id="PF00293">
    <property type="entry name" value="NUDIX"/>
    <property type="match status" value="1"/>
</dbReference>
<comment type="cofactor">
    <cofactor evidence="2">
        <name>Mg(2+)</name>
        <dbReference type="ChEBI" id="CHEBI:18420"/>
    </cofactor>
</comment>
<organism evidence="8 9">
    <name type="scientific">Lignipirellula cremea</name>
    <dbReference type="NCBI Taxonomy" id="2528010"/>
    <lineage>
        <taxon>Bacteria</taxon>
        <taxon>Pseudomonadati</taxon>
        <taxon>Planctomycetota</taxon>
        <taxon>Planctomycetia</taxon>
        <taxon>Pirellulales</taxon>
        <taxon>Pirellulaceae</taxon>
        <taxon>Lignipirellula</taxon>
    </lineage>
</organism>
<dbReference type="GO" id="GO:0010945">
    <property type="term" value="F:coenzyme A diphosphatase activity"/>
    <property type="evidence" value="ECO:0007669"/>
    <property type="project" value="InterPro"/>
</dbReference>
<protein>
    <submittedName>
        <fullName evidence="8">Putative NUDIX hydrolase</fullName>
    </submittedName>
</protein>
<dbReference type="InterPro" id="IPR020084">
    <property type="entry name" value="NUDIX_hydrolase_CS"/>
</dbReference>
<comment type="cofactor">
    <cofactor evidence="1">
        <name>Mn(2+)</name>
        <dbReference type="ChEBI" id="CHEBI:29035"/>
    </cofactor>
</comment>
<evidence type="ECO:0000256" key="6">
    <source>
        <dbReference type="ARBA" id="ARBA00023211"/>
    </source>
</evidence>
<dbReference type="InterPro" id="IPR015797">
    <property type="entry name" value="NUDIX_hydrolase-like_dom_sf"/>
</dbReference>
<dbReference type="PANTHER" id="PTHR12992">
    <property type="entry name" value="NUDIX HYDROLASE"/>
    <property type="match status" value="1"/>
</dbReference>
<dbReference type="InterPro" id="IPR045121">
    <property type="entry name" value="CoAse"/>
</dbReference>
<dbReference type="SUPFAM" id="SSF55811">
    <property type="entry name" value="Nudix"/>
    <property type="match status" value="1"/>
</dbReference>
<accession>A0A518DR83</accession>
<dbReference type="Proteomes" id="UP000317648">
    <property type="component" value="Chromosome"/>
</dbReference>
<evidence type="ECO:0000256" key="3">
    <source>
        <dbReference type="ARBA" id="ARBA00022723"/>
    </source>
</evidence>
<evidence type="ECO:0000313" key="9">
    <source>
        <dbReference type="Proteomes" id="UP000317648"/>
    </source>
</evidence>
<dbReference type="EMBL" id="CP036433">
    <property type="protein sequence ID" value="QDU94343.1"/>
    <property type="molecule type" value="Genomic_DNA"/>
</dbReference>
<dbReference type="KEGG" id="lcre:Pla8534_21320"/>
<dbReference type="OrthoDB" id="9802805at2"/>
<dbReference type="Gene3D" id="3.90.79.10">
    <property type="entry name" value="Nucleoside Triphosphate Pyrophosphohydrolase"/>
    <property type="match status" value="1"/>
</dbReference>
<dbReference type="PROSITE" id="PS51462">
    <property type="entry name" value="NUDIX"/>
    <property type="match status" value="1"/>
</dbReference>
<dbReference type="RefSeq" id="WP_145052594.1">
    <property type="nucleotide sequence ID" value="NZ_CP036433.1"/>
</dbReference>
<sequence>MSESSYAAIDQIDDLPSRLSAAIADPPPLVDAPLMSPELAYGRHRGPASCGHRKAAVLVAMYRHAGAWRLAMTLRPAGLAHPHQVCFPGGRIERGETAQQACLREFEEELGAPARPAHLLGALTPVYVFVSNFMVTPLVAVLERRPVYHPNPAEVAEVVEPTLAELLNPDCYGEHRIIRGRLQFNAPCVCYGQHEIWGATAVILGELMASVRRMLANASPVGEPPSSCFLDR</sequence>
<dbReference type="AlphaFoldDB" id="A0A518DR83"/>
<dbReference type="CDD" id="cd03426">
    <property type="entry name" value="NUDIX_CoAse_Nudt7"/>
    <property type="match status" value="1"/>
</dbReference>
<evidence type="ECO:0000256" key="1">
    <source>
        <dbReference type="ARBA" id="ARBA00001936"/>
    </source>
</evidence>
<keyword evidence="9" id="KW-1185">Reference proteome</keyword>
<dbReference type="GO" id="GO:0046872">
    <property type="term" value="F:metal ion binding"/>
    <property type="evidence" value="ECO:0007669"/>
    <property type="project" value="UniProtKB-KW"/>
</dbReference>
<evidence type="ECO:0000313" key="8">
    <source>
        <dbReference type="EMBL" id="QDU94343.1"/>
    </source>
</evidence>
<gene>
    <name evidence="8" type="ORF">Pla8534_21320</name>
</gene>
<reference evidence="8 9" key="1">
    <citation type="submission" date="2019-02" db="EMBL/GenBank/DDBJ databases">
        <title>Deep-cultivation of Planctomycetes and their phenomic and genomic characterization uncovers novel biology.</title>
        <authorList>
            <person name="Wiegand S."/>
            <person name="Jogler M."/>
            <person name="Boedeker C."/>
            <person name="Pinto D."/>
            <person name="Vollmers J."/>
            <person name="Rivas-Marin E."/>
            <person name="Kohn T."/>
            <person name="Peeters S.H."/>
            <person name="Heuer A."/>
            <person name="Rast P."/>
            <person name="Oberbeckmann S."/>
            <person name="Bunk B."/>
            <person name="Jeske O."/>
            <person name="Meyerdierks A."/>
            <person name="Storesund J.E."/>
            <person name="Kallscheuer N."/>
            <person name="Luecker S."/>
            <person name="Lage O.M."/>
            <person name="Pohl T."/>
            <person name="Merkel B.J."/>
            <person name="Hornburger P."/>
            <person name="Mueller R.-W."/>
            <person name="Bruemmer F."/>
            <person name="Labrenz M."/>
            <person name="Spormann A.M."/>
            <person name="Op den Camp H."/>
            <person name="Overmann J."/>
            <person name="Amann R."/>
            <person name="Jetten M.S.M."/>
            <person name="Mascher T."/>
            <person name="Medema M.H."/>
            <person name="Devos D.P."/>
            <person name="Kaster A.-K."/>
            <person name="Ovreas L."/>
            <person name="Rohde M."/>
            <person name="Galperin M.Y."/>
            <person name="Jogler C."/>
        </authorList>
    </citation>
    <scope>NUCLEOTIDE SEQUENCE [LARGE SCALE GENOMIC DNA]</scope>
    <source>
        <strain evidence="8 9">Pla85_3_4</strain>
    </source>
</reference>
<keyword evidence="5" id="KW-0460">Magnesium</keyword>
<name>A0A518DR83_9BACT</name>
<evidence type="ECO:0000256" key="4">
    <source>
        <dbReference type="ARBA" id="ARBA00022801"/>
    </source>
</evidence>
<evidence type="ECO:0000259" key="7">
    <source>
        <dbReference type="PROSITE" id="PS51462"/>
    </source>
</evidence>
<keyword evidence="3" id="KW-0479">Metal-binding</keyword>
<keyword evidence="6" id="KW-0464">Manganese</keyword>
<evidence type="ECO:0000256" key="2">
    <source>
        <dbReference type="ARBA" id="ARBA00001946"/>
    </source>
</evidence>
<proteinExistence type="predicted"/>
<dbReference type="PANTHER" id="PTHR12992:SF11">
    <property type="entry name" value="MITOCHONDRIAL COENZYME A DIPHOSPHATASE NUDT8"/>
    <property type="match status" value="1"/>
</dbReference>